<accession>F9VQJ1</accession>
<organism evidence="1 2">
    <name type="scientific">Gordonia alkanivorans NBRC 16433</name>
    <dbReference type="NCBI Taxonomy" id="1027371"/>
    <lineage>
        <taxon>Bacteria</taxon>
        <taxon>Bacillati</taxon>
        <taxon>Actinomycetota</taxon>
        <taxon>Actinomycetes</taxon>
        <taxon>Mycobacteriales</taxon>
        <taxon>Gordoniaceae</taxon>
        <taxon>Gordonia</taxon>
    </lineage>
</organism>
<comment type="caution">
    <text evidence="1">The sequence shown here is derived from an EMBL/GenBank/DDBJ whole genome shotgun (WGS) entry which is preliminary data.</text>
</comment>
<dbReference type="Proteomes" id="UP000003558">
    <property type="component" value="Unassembled WGS sequence"/>
</dbReference>
<dbReference type="STRING" id="1027371.GOALK_016_00030"/>
<evidence type="ECO:0000313" key="2">
    <source>
        <dbReference type="Proteomes" id="UP000003558"/>
    </source>
</evidence>
<gene>
    <name evidence="1" type="ORF">GOALK_016_00030</name>
</gene>
<dbReference type="eggNOG" id="ENOG5030HW6">
    <property type="taxonomic scope" value="Bacteria"/>
</dbReference>
<dbReference type="AlphaFoldDB" id="F9VQJ1"/>
<proteinExistence type="predicted"/>
<dbReference type="EMBL" id="BACI01000016">
    <property type="protein sequence ID" value="GAA10880.1"/>
    <property type="molecule type" value="Genomic_DNA"/>
</dbReference>
<reference evidence="1 2" key="1">
    <citation type="submission" date="2011-05" db="EMBL/GenBank/DDBJ databases">
        <title>Whole genome shotgun sequence of Gordonia alkanivorans NBRC 16433.</title>
        <authorList>
            <person name="Hosoyama A."/>
            <person name="Nakamura S."/>
            <person name="Takarada H."/>
            <person name="Tsuchikane K."/>
            <person name="Yamazaki S."/>
            <person name="Fujita N."/>
        </authorList>
    </citation>
    <scope>NUCLEOTIDE SEQUENCE [LARGE SCALE GENOMIC DNA]</scope>
    <source>
        <strain evidence="1 2">NBRC 16433</strain>
    </source>
</reference>
<name>F9VQJ1_9ACTN</name>
<protein>
    <submittedName>
        <fullName evidence="1">Uncharacterized protein</fullName>
    </submittedName>
</protein>
<evidence type="ECO:0000313" key="1">
    <source>
        <dbReference type="EMBL" id="GAA10880.1"/>
    </source>
</evidence>
<sequence>MPPSYSEVTSWKPEVMTQIAFGIVRLQAHLEVEAPKAGNPVLNLTGAQWHGEARTPADNRAAGLTSWIRNTADEYGDLAAALRTGAADIRGTITALENRTILADGDGYILD</sequence>